<gene>
    <name evidence="1" type="ORF">LCGC14_3158110</name>
</gene>
<evidence type="ECO:0000313" key="1">
    <source>
        <dbReference type="EMBL" id="KKK47149.1"/>
    </source>
</evidence>
<dbReference type="EMBL" id="LAZR01069725">
    <property type="protein sequence ID" value="KKK47149.1"/>
    <property type="molecule type" value="Genomic_DNA"/>
</dbReference>
<dbReference type="Gene3D" id="2.120.10.70">
    <property type="entry name" value="Fucose-specific lectin"/>
    <property type="match status" value="1"/>
</dbReference>
<accession>A0A0F8XYU9</accession>
<sequence length="265" mass="29056">MISLIPFGLRSMLAYALVAGLAFALPAAAVEWQIEIVDGSGAGGTFTNIALDIHGTPHFSYKSNYSQMYATWDDFALDWQTAVVDSGGGGSFGSGNSLALDVMGRPHISYARTLSVYALKYAYWNGAWQVQTVSAPGPVIEYTSIALDTFGRPRISYYERWSSPTSPASLKYAAWNGAFWQIQTIDTTGGRWSTLVLDGSDYPHISYYAGVGVLRYARWDGSNWQIEDVATNAQMQKTSLALDSLGRPHISYSASGYYLTHAFWD</sequence>
<comment type="caution">
    <text evidence="1">The sequence shown here is derived from an EMBL/GenBank/DDBJ whole genome shotgun (WGS) entry which is preliminary data.</text>
</comment>
<reference evidence="1" key="1">
    <citation type="journal article" date="2015" name="Nature">
        <title>Complex archaea that bridge the gap between prokaryotes and eukaryotes.</title>
        <authorList>
            <person name="Spang A."/>
            <person name="Saw J.H."/>
            <person name="Jorgensen S.L."/>
            <person name="Zaremba-Niedzwiedzka K."/>
            <person name="Martijn J."/>
            <person name="Lind A.E."/>
            <person name="van Eijk R."/>
            <person name="Schleper C."/>
            <person name="Guy L."/>
            <person name="Ettema T.J."/>
        </authorList>
    </citation>
    <scope>NUCLEOTIDE SEQUENCE</scope>
</reference>
<dbReference type="AlphaFoldDB" id="A0A0F8XYU9"/>
<organism evidence="1">
    <name type="scientific">marine sediment metagenome</name>
    <dbReference type="NCBI Taxonomy" id="412755"/>
    <lineage>
        <taxon>unclassified sequences</taxon>
        <taxon>metagenomes</taxon>
        <taxon>ecological metagenomes</taxon>
    </lineage>
</organism>
<protein>
    <submittedName>
        <fullName evidence="1">Uncharacterized protein</fullName>
    </submittedName>
</protein>
<proteinExistence type="predicted"/>
<name>A0A0F8XYU9_9ZZZZ</name>
<feature type="non-terminal residue" evidence="1">
    <location>
        <position position="265"/>
    </location>
</feature>